<name>A0ABW2U4I1_9BACT</name>
<organism evidence="2 3">
    <name type="scientific">Hymenobacter humi</name>
    <dbReference type="NCBI Taxonomy" id="1411620"/>
    <lineage>
        <taxon>Bacteria</taxon>
        <taxon>Pseudomonadati</taxon>
        <taxon>Bacteroidota</taxon>
        <taxon>Cytophagia</taxon>
        <taxon>Cytophagales</taxon>
        <taxon>Hymenobacteraceae</taxon>
        <taxon>Hymenobacter</taxon>
    </lineage>
</organism>
<keyword evidence="1" id="KW-0472">Membrane</keyword>
<sequence length="65" mass="7180">MQLLSFSSLGWLTFGNDVMTAMVLMALYLGGWVYLPVALAATALVYRHWLFRPNVKSIATTNGLS</sequence>
<reference evidence="3" key="1">
    <citation type="journal article" date="2019" name="Int. J. Syst. Evol. Microbiol.">
        <title>The Global Catalogue of Microorganisms (GCM) 10K type strain sequencing project: providing services to taxonomists for standard genome sequencing and annotation.</title>
        <authorList>
            <consortium name="The Broad Institute Genomics Platform"/>
            <consortium name="The Broad Institute Genome Sequencing Center for Infectious Disease"/>
            <person name="Wu L."/>
            <person name="Ma J."/>
        </authorList>
    </citation>
    <scope>NUCLEOTIDE SEQUENCE [LARGE SCALE GENOMIC DNA]</scope>
    <source>
        <strain evidence="3">JCM 19635</strain>
    </source>
</reference>
<keyword evidence="1" id="KW-1133">Transmembrane helix</keyword>
<feature type="transmembrane region" description="Helical" evidence="1">
    <location>
        <begin position="25"/>
        <end position="46"/>
    </location>
</feature>
<accession>A0ABW2U4I1</accession>
<protein>
    <submittedName>
        <fullName evidence="2">Uncharacterized protein</fullName>
    </submittedName>
</protein>
<dbReference type="EMBL" id="JBHTEK010000001">
    <property type="protein sequence ID" value="MFC7667797.1"/>
    <property type="molecule type" value="Genomic_DNA"/>
</dbReference>
<gene>
    <name evidence="2" type="ORF">ACFQT0_10670</name>
</gene>
<evidence type="ECO:0000256" key="1">
    <source>
        <dbReference type="SAM" id="Phobius"/>
    </source>
</evidence>
<dbReference type="RefSeq" id="WP_380202610.1">
    <property type="nucleotide sequence ID" value="NZ_JBHTEK010000001.1"/>
</dbReference>
<evidence type="ECO:0000313" key="3">
    <source>
        <dbReference type="Proteomes" id="UP001596513"/>
    </source>
</evidence>
<keyword evidence="3" id="KW-1185">Reference proteome</keyword>
<evidence type="ECO:0000313" key="2">
    <source>
        <dbReference type="EMBL" id="MFC7667797.1"/>
    </source>
</evidence>
<comment type="caution">
    <text evidence="2">The sequence shown here is derived from an EMBL/GenBank/DDBJ whole genome shotgun (WGS) entry which is preliminary data.</text>
</comment>
<proteinExistence type="predicted"/>
<dbReference type="Proteomes" id="UP001596513">
    <property type="component" value="Unassembled WGS sequence"/>
</dbReference>
<keyword evidence="1" id="KW-0812">Transmembrane</keyword>